<dbReference type="PANTHER" id="PTHR35526:SF3">
    <property type="entry name" value="ANTI-SIGMA-F FACTOR RSBW"/>
    <property type="match status" value="1"/>
</dbReference>
<reference evidence="3 4" key="1">
    <citation type="journal article" date="2012" name="J. Bacteriol.">
        <title>Genome Sequence of Blastococcus saxobsidens DD2, a Stone-Inhabiting Bacterium.</title>
        <authorList>
            <person name="Chouaia B."/>
            <person name="Crotti E."/>
            <person name="Brusetti L."/>
            <person name="Daffonchio D."/>
            <person name="Essoussi I."/>
            <person name="Nouioui I."/>
            <person name="Sbissi I."/>
            <person name="Ghodhbane-Gtari F."/>
            <person name="Gtari M."/>
            <person name="Vacherie B."/>
            <person name="Barbe V."/>
            <person name="Medigue C."/>
            <person name="Gury J."/>
            <person name="Pujic P."/>
            <person name="Normand P."/>
        </authorList>
    </citation>
    <scope>NUCLEOTIDE SEQUENCE [LARGE SCALE GENOMIC DNA]</scope>
    <source>
        <strain evidence="3 4">DD2</strain>
    </source>
</reference>
<dbReference type="GO" id="GO:0004674">
    <property type="term" value="F:protein serine/threonine kinase activity"/>
    <property type="evidence" value="ECO:0007669"/>
    <property type="project" value="UniProtKB-KW"/>
</dbReference>
<keyword evidence="3" id="KW-0418">Kinase</keyword>
<dbReference type="Pfam" id="PF13581">
    <property type="entry name" value="HATPase_c_2"/>
    <property type="match status" value="1"/>
</dbReference>
<dbReference type="OrthoDB" id="4326936at2"/>
<keyword evidence="3" id="KW-0808">Transferase</keyword>
<dbReference type="PANTHER" id="PTHR35526">
    <property type="entry name" value="ANTI-SIGMA-F FACTOR RSBW-RELATED"/>
    <property type="match status" value="1"/>
</dbReference>
<dbReference type="Proteomes" id="UP000007517">
    <property type="component" value="Chromosome"/>
</dbReference>
<dbReference type="InterPro" id="IPR003594">
    <property type="entry name" value="HATPase_dom"/>
</dbReference>
<dbReference type="Gene3D" id="3.30.565.10">
    <property type="entry name" value="Histidine kinase-like ATPase, C-terminal domain"/>
    <property type="match status" value="1"/>
</dbReference>
<accession>H6RK72</accession>
<feature type="domain" description="Histidine kinase/HSP90-like ATPase" evidence="2">
    <location>
        <begin position="29"/>
        <end position="135"/>
    </location>
</feature>
<dbReference type="InterPro" id="IPR036890">
    <property type="entry name" value="HATPase_C_sf"/>
</dbReference>
<organism evidence="3 4">
    <name type="scientific">Blastococcus saxobsidens (strain DD2)</name>
    <dbReference type="NCBI Taxonomy" id="1146883"/>
    <lineage>
        <taxon>Bacteria</taxon>
        <taxon>Bacillati</taxon>
        <taxon>Actinomycetota</taxon>
        <taxon>Actinomycetes</taxon>
        <taxon>Geodermatophilales</taxon>
        <taxon>Geodermatophilaceae</taxon>
        <taxon>Blastococcus</taxon>
    </lineage>
</organism>
<protein>
    <submittedName>
        <fullName evidence="3">Anti-sigma regulatory factor (Ser/Thr protein kinase)</fullName>
    </submittedName>
</protein>
<dbReference type="STRING" id="1146883.BLASA_0096"/>
<evidence type="ECO:0000259" key="2">
    <source>
        <dbReference type="Pfam" id="PF13581"/>
    </source>
</evidence>
<sequence>MTGQAAGTIWSSAHPPAAGTVLAWQLRDVAELPAVRAQVRAELAGAATSDLLDRLVLALDEMASNALRHGGGDVRATLSSTGEGYLVEVSDRAAQAPPTPAVGRDPSLGGLGLYLIAELASQHGWYTGDGAKHVWALLPG</sequence>
<dbReference type="CDD" id="cd16936">
    <property type="entry name" value="HATPase_RsbW-like"/>
    <property type="match status" value="1"/>
</dbReference>
<proteinExistence type="predicted"/>
<evidence type="ECO:0000256" key="1">
    <source>
        <dbReference type="ARBA" id="ARBA00022527"/>
    </source>
</evidence>
<dbReference type="RefSeq" id="WP_014374012.1">
    <property type="nucleotide sequence ID" value="NC_016943.1"/>
</dbReference>
<keyword evidence="1" id="KW-0723">Serine/threonine-protein kinase</keyword>
<dbReference type="KEGG" id="bsd:BLASA_0096"/>
<dbReference type="EMBL" id="FO117623">
    <property type="protein sequence ID" value="CCG01095.1"/>
    <property type="molecule type" value="Genomic_DNA"/>
</dbReference>
<dbReference type="InterPro" id="IPR050267">
    <property type="entry name" value="Anti-sigma-factor_SerPK"/>
</dbReference>
<dbReference type="AlphaFoldDB" id="H6RK72"/>
<dbReference type="SUPFAM" id="SSF55874">
    <property type="entry name" value="ATPase domain of HSP90 chaperone/DNA topoisomerase II/histidine kinase"/>
    <property type="match status" value="1"/>
</dbReference>
<reference evidence="4" key="2">
    <citation type="submission" date="2012-02" db="EMBL/GenBank/DDBJ databases">
        <title>Complete genome sequence of Blastococcus saxobsidens strain DD2.</title>
        <authorList>
            <person name="Genoscope."/>
        </authorList>
    </citation>
    <scope>NUCLEOTIDE SEQUENCE [LARGE SCALE GENOMIC DNA]</scope>
    <source>
        <strain evidence="4">DD2</strain>
    </source>
</reference>
<gene>
    <name evidence="3" type="ordered locus">BLASA_0096</name>
</gene>
<dbReference type="eggNOG" id="COG2172">
    <property type="taxonomic scope" value="Bacteria"/>
</dbReference>
<keyword evidence="4" id="KW-1185">Reference proteome</keyword>
<evidence type="ECO:0000313" key="3">
    <source>
        <dbReference type="EMBL" id="CCG01095.1"/>
    </source>
</evidence>
<name>H6RK72_BLASD</name>
<dbReference type="HOGENOM" id="CLU_090336_25_0_11"/>
<evidence type="ECO:0000313" key="4">
    <source>
        <dbReference type="Proteomes" id="UP000007517"/>
    </source>
</evidence>